<evidence type="ECO:0000313" key="4">
    <source>
        <dbReference type="Proteomes" id="UP000536909"/>
    </source>
</evidence>
<dbReference type="EMBL" id="VBRC01000002">
    <property type="protein sequence ID" value="TLK30902.1"/>
    <property type="molecule type" value="Genomic_DNA"/>
</dbReference>
<comment type="caution">
    <text evidence="2">The sequence shown here is derived from an EMBL/GenBank/DDBJ whole genome shotgun (WGS) entry which is preliminary data.</text>
</comment>
<evidence type="ECO:0000313" key="2">
    <source>
        <dbReference type="EMBL" id="TLK30902.1"/>
    </source>
</evidence>
<gene>
    <name evidence="2" type="ORF">FCS05_03880</name>
    <name evidence="1" type="ORF">HNQ10_000539</name>
</gene>
<dbReference type="PANTHER" id="PTHR34179:SF1">
    <property type="entry name" value="TUMOR PROTEIN P53-INDUCIBLE PROTEIN 13"/>
    <property type="match status" value="1"/>
</dbReference>
<evidence type="ECO:0000313" key="3">
    <source>
        <dbReference type="Proteomes" id="UP000308000"/>
    </source>
</evidence>
<dbReference type="Proteomes" id="UP000536909">
    <property type="component" value="Unassembled WGS sequence"/>
</dbReference>
<dbReference type="InterPro" id="IPR021454">
    <property type="entry name" value="DUF3105"/>
</dbReference>
<protein>
    <submittedName>
        <fullName evidence="1">CubicO group peptidase (Beta-lactamase class C family)</fullName>
    </submittedName>
    <submittedName>
        <fullName evidence="2">DUF3105 domain-containing protein</fullName>
    </submittedName>
</protein>
<dbReference type="GO" id="GO:0005737">
    <property type="term" value="C:cytoplasm"/>
    <property type="evidence" value="ECO:0007669"/>
    <property type="project" value="TreeGrafter"/>
</dbReference>
<accession>A0AAJ5FB67</accession>
<reference evidence="2 3" key="1">
    <citation type="submission" date="2019-04" db="EMBL/GenBank/DDBJ databases">
        <title>Deinococcus metalilatus MA1002 mutant No.5.</title>
        <authorList>
            <person name="Park W."/>
            <person name="Park C."/>
        </authorList>
    </citation>
    <scope>NUCLEOTIDE SEQUENCE [LARGE SCALE GENOMIC DNA]</scope>
    <source>
        <strain evidence="2 3">MA1002-m5</strain>
    </source>
</reference>
<sequence length="184" mass="20106">MTNTNRMSGGKVSPARPGGRPWPAVLAGGFALLLVGGAWWARSGGAPGELGQTFPNQGQEHIAAGAEHPAYNSFPATSGWHVEQPQPWGTFVYEVAPEALVHNLEHGGIVIQYHPSLLKGDIGVLEAIQKRYPNKTVVAPNARLKVPLALTAWRRLYTLDTLDEARIVDFIERYKNRAPERLPD</sequence>
<reference evidence="1 4" key="2">
    <citation type="submission" date="2020-08" db="EMBL/GenBank/DDBJ databases">
        <title>Genomic Encyclopedia of Type Strains, Phase IV (KMG-IV): sequencing the most valuable type-strain genomes for metagenomic binning, comparative biology and taxonomic classification.</title>
        <authorList>
            <person name="Goeker M."/>
        </authorList>
    </citation>
    <scope>NUCLEOTIDE SEQUENCE [LARGE SCALE GENOMIC DNA]</scope>
    <source>
        <strain evidence="1 4">DSM 105434</strain>
    </source>
</reference>
<dbReference type="EMBL" id="JACHFV010000002">
    <property type="protein sequence ID" value="MBB5293726.1"/>
    <property type="molecule type" value="Genomic_DNA"/>
</dbReference>
<dbReference type="AlphaFoldDB" id="A0AAJ5FB67"/>
<dbReference type="Pfam" id="PF11303">
    <property type="entry name" value="DUF3105"/>
    <property type="match status" value="1"/>
</dbReference>
<keyword evidence="4" id="KW-1185">Reference proteome</keyword>
<evidence type="ECO:0000313" key="1">
    <source>
        <dbReference type="EMBL" id="MBB5293726.1"/>
    </source>
</evidence>
<proteinExistence type="predicted"/>
<dbReference type="PANTHER" id="PTHR34179">
    <property type="entry name" value="TUMOR PROTEIN P53-INDUCIBLE PROTEIN 13"/>
    <property type="match status" value="1"/>
</dbReference>
<name>A0AAJ5FB67_9DEIO</name>
<dbReference type="RefSeq" id="WP_103128278.1">
    <property type="nucleotide sequence ID" value="NZ_BSUI01000040.1"/>
</dbReference>
<dbReference type="Proteomes" id="UP000308000">
    <property type="component" value="Unassembled WGS sequence"/>
</dbReference>
<organism evidence="2 3">
    <name type="scientific">Deinococcus metallilatus</name>
    <dbReference type="NCBI Taxonomy" id="1211322"/>
    <lineage>
        <taxon>Bacteria</taxon>
        <taxon>Thermotogati</taxon>
        <taxon>Deinococcota</taxon>
        <taxon>Deinococci</taxon>
        <taxon>Deinococcales</taxon>
        <taxon>Deinococcaceae</taxon>
        <taxon>Deinococcus</taxon>
    </lineage>
</organism>